<evidence type="ECO:0000313" key="2">
    <source>
        <dbReference type="EMBL" id="KAA0889059.1"/>
    </source>
</evidence>
<name>A0A5A9XA30_9BACT</name>
<evidence type="ECO:0000256" key="1">
    <source>
        <dbReference type="SAM" id="MobiDB-lite"/>
    </source>
</evidence>
<dbReference type="Proteomes" id="UP000324298">
    <property type="component" value="Unassembled WGS sequence"/>
</dbReference>
<proteinExistence type="predicted"/>
<keyword evidence="3" id="KW-1185">Reference proteome</keyword>
<feature type="region of interest" description="Disordered" evidence="1">
    <location>
        <begin position="96"/>
        <end position="122"/>
    </location>
</feature>
<comment type="caution">
    <text evidence="2">The sequence shown here is derived from an EMBL/GenBank/DDBJ whole genome shotgun (WGS) entry which is preliminary data.</text>
</comment>
<gene>
    <name evidence="2" type="ORF">ET418_14505</name>
</gene>
<reference evidence="2 3" key="1">
    <citation type="submission" date="2019-04" db="EMBL/GenBank/DDBJ databases">
        <title>Geobacter ruber sp. nov., ferric-reducing bacteria isolated from paddy soil.</title>
        <authorList>
            <person name="Xu Z."/>
            <person name="Masuda Y."/>
            <person name="Itoh H."/>
            <person name="Senoo K."/>
        </authorList>
    </citation>
    <scope>NUCLEOTIDE SEQUENCE [LARGE SCALE GENOMIC DNA]</scope>
    <source>
        <strain evidence="2 3">Red88</strain>
    </source>
</reference>
<dbReference type="EMBL" id="SRSD01000009">
    <property type="protein sequence ID" value="KAA0889059.1"/>
    <property type="molecule type" value="Genomic_DNA"/>
</dbReference>
<evidence type="ECO:0000313" key="3">
    <source>
        <dbReference type="Proteomes" id="UP000324298"/>
    </source>
</evidence>
<sequence length="188" mass="21589">MGMAEDFATLEQALADLVLRYEQYFSGLEKREPLPLRGEVERTVRRYIGTPINNTMLKHKFATLVARFNTYREHWNRILRLMEEGKYSRDRFISDLHQRQRGGASPAKAEPDRPTPAGPDNQVERVYREYCEARKSCNLPTDGISRDQIRAAIEKQKPALKGKLGTDDLAFRVVVEDGKPKIKAGLKK</sequence>
<protein>
    <submittedName>
        <fullName evidence="2">Uncharacterized protein</fullName>
    </submittedName>
</protein>
<dbReference type="RefSeq" id="WP_149308744.1">
    <property type="nucleotide sequence ID" value="NZ_SRSD01000009.1"/>
</dbReference>
<accession>A0A5A9XA30</accession>
<dbReference type="OrthoDB" id="5498296at2"/>
<dbReference type="NCBIfam" id="NF041621">
    <property type="entry name" value="MXAN_5187_C_dom"/>
    <property type="match status" value="1"/>
</dbReference>
<organism evidence="2 3">
    <name type="scientific">Oryzomonas rubra</name>
    <dbReference type="NCBI Taxonomy" id="2509454"/>
    <lineage>
        <taxon>Bacteria</taxon>
        <taxon>Pseudomonadati</taxon>
        <taxon>Thermodesulfobacteriota</taxon>
        <taxon>Desulfuromonadia</taxon>
        <taxon>Geobacterales</taxon>
        <taxon>Geobacteraceae</taxon>
        <taxon>Oryzomonas</taxon>
    </lineage>
</organism>
<dbReference type="AlphaFoldDB" id="A0A5A9XA30"/>